<dbReference type="GO" id="GO:0008643">
    <property type="term" value="P:carbohydrate transport"/>
    <property type="evidence" value="ECO:0007669"/>
    <property type="project" value="InterPro"/>
</dbReference>
<gene>
    <name evidence="6" type="primary">ugpC_3</name>
    <name evidence="6" type="ORF">PAM7971_00368</name>
</gene>
<dbReference type="SMART" id="SM00382">
    <property type="entry name" value="AAA"/>
    <property type="match status" value="1"/>
</dbReference>
<keyword evidence="7" id="KW-1185">Reference proteome</keyword>
<dbReference type="PANTHER" id="PTHR43875:SF1">
    <property type="entry name" value="OSMOPROTECTIVE COMPOUNDS UPTAKE ATP-BINDING PROTEIN GGTA"/>
    <property type="match status" value="1"/>
</dbReference>
<evidence type="ECO:0000259" key="5">
    <source>
        <dbReference type="PROSITE" id="PS50893"/>
    </source>
</evidence>
<keyword evidence="3" id="KW-0547">Nucleotide-binding</keyword>
<dbReference type="Pfam" id="PF00005">
    <property type="entry name" value="ABC_tran"/>
    <property type="match status" value="1"/>
</dbReference>
<dbReference type="PANTHER" id="PTHR43875">
    <property type="entry name" value="MALTODEXTRIN IMPORT ATP-BINDING PROTEIN MSMX"/>
    <property type="match status" value="1"/>
</dbReference>
<dbReference type="InterPro" id="IPR003439">
    <property type="entry name" value="ABC_transporter-like_ATP-bd"/>
</dbReference>
<dbReference type="GO" id="GO:0055052">
    <property type="term" value="C:ATP-binding cassette (ABC) transporter complex, substrate-binding subunit-containing"/>
    <property type="evidence" value="ECO:0007669"/>
    <property type="project" value="TreeGrafter"/>
</dbReference>
<dbReference type="Gene3D" id="2.40.50.140">
    <property type="entry name" value="Nucleic acid-binding proteins"/>
    <property type="match status" value="1"/>
</dbReference>
<evidence type="ECO:0000313" key="7">
    <source>
        <dbReference type="Proteomes" id="UP000193307"/>
    </source>
</evidence>
<dbReference type="RefSeq" id="WP_085847270.1">
    <property type="nucleotide sequence ID" value="NZ_FNZV01000001.1"/>
</dbReference>
<dbReference type="EMBL" id="FWFW01000001">
    <property type="protein sequence ID" value="SLN16675.1"/>
    <property type="molecule type" value="Genomic_DNA"/>
</dbReference>
<evidence type="ECO:0000256" key="2">
    <source>
        <dbReference type="ARBA" id="ARBA00022448"/>
    </source>
</evidence>
<dbReference type="InterPro" id="IPR017871">
    <property type="entry name" value="ABC_transporter-like_CS"/>
</dbReference>
<comment type="similarity">
    <text evidence="1">Belongs to the ABC transporter superfamily.</text>
</comment>
<dbReference type="InterPro" id="IPR015855">
    <property type="entry name" value="ABC_transpr_MalK-like"/>
</dbReference>
<dbReference type="GO" id="GO:0016887">
    <property type="term" value="F:ATP hydrolysis activity"/>
    <property type="evidence" value="ECO:0007669"/>
    <property type="project" value="InterPro"/>
</dbReference>
<keyword evidence="6" id="KW-0378">Hydrolase</keyword>
<evidence type="ECO:0000313" key="6">
    <source>
        <dbReference type="EMBL" id="SLN16675.1"/>
    </source>
</evidence>
<keyword evidence="2" id="KW-0813">Transport</keyword>
<dbReference type="Proteomes" id="UP000193307">
    <property type="component" value="Unassembled WGS sequence"/>
</dbReference>
<evidence type="ECO:0000256" key="3">
    <source>
        <dbReference type="ARBA" id="ARBA00022741"/>
    </source>
</evidence>
<dbReference type="OrthoDB" id="8188565at2"/>
<dbReference type="GO" id="GO:0005524">
    <property type="term" value="F:ATP binding"/>
    <property type="evidence" value="ECO:0007669"/>
    <property type="project" value="UniProtKB-KW"/>
</dbReference>
<organism evidence="6 7">
    <name type="scientific">Pacificibacter marinus</name>
    <dbReference type="NCBI Taxonomy" id="658057"/>
    <lineage>
        <taxon>Bacteria</taxon>
        <taxon>Pseudomonadati</taxon>
        <taxon>Pseudomonadota</taxon>
        <taxon>Alphaproteobacteria</taxon>
        <taxon>Rhodobacterales</taxon>
        <taxon>Roseobacteraceae</taxon>
        <taxon>Pacificibacter</taxon>
    </lineage>
</organism>
<proteinExistence type="inferred from homology"/>
<dbReference type="Pfam" id="PF08402">
    <property type="entry name" value="TOBE_2"/>
    <property type="match status" value="1"/>
</dbReference>
<dbReference type="InterPro" id="IPR027417">
    <property type="entry name" value="P-loop_NTPase"/>
</dbReference>
<reference evidence="6 7" key="1">
    <citation type="submission" date="2017-03" db="EMBL/GenBank/DDBJ databases">
        <authorList>
            <person name="Afonso C.L."/>
            <person name="Miller P.J."/>
            <person name="Scott M.A."/>
            <person name="Spackman E."/>
            <person name="Goraichik I."/>
            <person name="Dimitrov K.M."/>
            <person name="Suarez D.L."/>
            <person name="Swayne D.E."/>
        </authorList>
    </citation>
    <scope>NUCLEOTIDE SEQUENCE [LARGE SCALE GENOMIC DNA]</scope>
    <source>
        <strain evidence="6 7">CECT 7971</strain>
    </source>
</reference>
<sequence length="358" mass="39092">MSNITCKKLTKKYADLQVVHGFDLEVKDEEFIVFLGPSGCGKSTILRMLAGLEDITTGTLEIGGRDVTTAEPGERGVAMVFQNYALYPHMTVRKNIAFGLRRSGLSAEEIDTKVNDVVQMLALAPYLDRKPAQMSGGQQQRVAIARAIVKTPEVFLFDEPLSNLDAKLRQQLRVEIAKLHKKLKTTTVFVTHDQLEAMTLADRIVLMNAGNAEQIGTPQEIYTKPRTLFVADFIGSPSMNFLPSTMEGPAAKTSVGILTLDAMDFTPSTSGSATLGIRPQNISLVRQNDSDLVLNGTVVFTEYLGNEVMMVVDCAGTEISIVVDAPNAVAEGIETTLYLAQEFLHVFDSESGLRLNND</sequence>
<keyword evidence="4 6" id="KW-0067">ATP-binding</keyword>
<dbReference type="Gene3D" id="2.40.50.100">
    <property type="match status" value="1"/>
</dbReference>
<accession>A0A1Y5RHW0</accession>
<dbReference type="STRING" id="658057.SAMN04488032_101282"/>
<dbReference type="NCBIfam" id="NF008653">
    <property type="entry name" value="PRK11650.1"/>
    <property type="match status" value="1"/>
</dbReference>
<dbReference type="AlphaFoldDB" id="A0A1Y5RHW0"/>
<dbReference type="SUPFAM" id="SSF50331">
    <property type="entry name" value="MOP-like"/>
    <property type="match status" value="1"/>
</dbReference>
<dbReference type="InterPro" id="IPR047641">
    <property type="entry name" value="ABC_transpr_MalK/UgpC-like"/>
</dbReference>
<dbReference type="InterPro" id="IPR003593">
    <property type="entry name" value="AAA+_ATPase"/>
</dbReference>
<evidence type="ECO:0000256" key="1">
    <source>
        <dbReference type="ARBA" id="ARBA00005417"/>
    </source>
</evidence>
<evidence type="ECO:0000256" key="4">
    <source>
        <dbReference type="ARBA" id="ARBA00022840"/>
    </source>
</evidence>
<dbReference type="SUPFAM" id="SSF52540">
    <property type="entry name" value="P-loop containing nucleoside triphosphate hydrolases"/>
    <property type="match status" value="1"/>
</dbReference>
<protein>
    <submittedName>
        <fullName evidence="6">sn-glycerol-3-phosphate import ATP-binding protein UgpC</fullName>
        <ecNumber evidence="6">3.6.3.20</ecNumber>
    </submittedName>
</protein>
<feature type="domain" description="ABC transporter" evidence="5">
    <location>
        <begin position="4"/>
        <end position="234"/>
    </location>
</feature>
<dbReference type="InterPro" id="IPR012340">
    <property type="entry name" value="NA-bd_OB-fold"/>
</dbReference>
<dbReference type="CDD" id="cd03301">
    <property type="entry name" value="ABC_MalK_N"/>
    <property type="match status" value="1"/>
</dbReference>
<dbReference type="FunFam" id="3.40.50.300:FF:000042">
    <property type="entry name" value="Maltose/maltodextrin ABC transporter, ATP-binding protein"/>
    <property type="match status" value="1"/>
</dbReference>
<dbReference type="Gene3D" id="3.40.50.300">
    <property type="entry name" value="P-loop containing nucleotide triphosphate hydrolases"/>
    <property type="match status" value="1"/>
</dbReference>
<name>A0A1Y5RHW0_9RHOB</name>
<dbReference type="GO" id="GO:0140359">
    <property type="term" value="F:ABC-type transporter activity"/>
    <property type="evidence" value="ECO:0007669"/>
    <property type="project" value="InterPro"/>
</dbReference>
<dbReference type="EC" id="3.6.3.20" evidence="6"/>
<dbReference type="PROSITE" id="PS00211">
    <property type="entry name" value="ABC_TRANSPORTER_1"/>
    <property type="match status" value="1"/>
</dbReference>
<dbReference type="InterPro" id="IPR013611">
    <property type="entry name" value="Transp-assoc_OB_typ2"/>
</dbReference>
<dbReference type="PROSITE" id="PS50893">
    <property type="entry name" value="ABC_TRANSPORTER_2"/>
    <property type="match status" value="1"/>
</dbReference>
<dbReference type="InterPro" id="IPR008995">
    <property type="entry name" value="Mo/tungstate-bd_C_term_dom"/>
</dbReference>